<keyword evidence="3" id="KW-0815">Transposition</keyword>
<organism evidence="8 9">
    <name type="scientific">Streptomyces umbrinus</name>
    <dbReference type="NCBI Taxonomy" id="67370"/>
    <lineage>
        <taxon>Bacteria</taxon>
        <taxon>Bacillati</taxon>
        <taxon>Actinomycetota</taxon>
        <taxon>Actinomycetes</taxon>
        <taxon>Kitasatosporales</taxon>
        <taxon>Streptomycetaceae</taxon>
        <taxon>Streptomyces</taxon>
        <taxon>Streptomyces phaeochromogenes group</taxon>
    </lineage>
</organism>
<proteinExistence type="inferred from homology"/>
<dbReference type="Proteomes" id="UP001230328">
    <property type="component" value="Unassembled WGS sequence"/>
</dbReference>
<dbReference type="InterPro" id="IPR001584">
    <property type="entry name" value="Integrase_cat-core"/>
</dbReference>
<name>A0ABU0TBH0_9ACTN</name>
<dbReference type="Pfam" id="PF13936">
    <property type="entry name" value="HTH_38"/>
    <property type="match status" value="1"/>
</dbReference>
<sequence>MPRGGANRKPTAAGRQYFELVRQGLKGAAAARQVGVSTSCGSKWFIEAGSMIIPDVSISPRFLTQDDRIAIADGLRAGKPPTAIAAAIGKSTSTVYREIARGKKDDGSYDPWWAQNQALLRRQRPKTEKIRDHAPLRSVVREKIDEKWSPQQISRYLRRQYPDEPQMHACAETIYRGLFAGLLGRRQGRLRTGRTRRKKQRRGVPSPNKIKNMTLICDRPAIVNERSRPGDWEGDLIIGRGQRSAIGTMVDRATRFVRLIHLPDGWKAGSMRDALTTQTADLPATVRRTLTWDQGRELVLHEEIEQLTGFQIYFCDPHSPWQRGTNENTNGLLRQYFPKGSDLAVHDIRNLRDVTRQLNDRPRMALGDRTPKETMQDWGIALQ</sequence>
<dbReference type="PANTHER" id="PTHR10948">
    <property type="entry name" value="TRANSPOSASE"/>
    <property type="match status" value="1"/>
</dbReference>
<evidence type="ECO:0000256" key="2">
    <source>
        <dbReference type="ARBA" id="ARBA00006363"/>
    </source>
</evidence>
<evidence type="ECO:0000256" key="6">
    <source>
        <dbReference type="SAM" id="MobiDB-lite"/>
    </source>
</evidence>
<keyword evidence="4" id="KW-0238">DNA-binding</keyword>
<dbReference type="Gene3D" id="3.30.420.10">
    <property type="entry name" value="Ribonuclease H-like superfamily/Ribonuclease H"/>
    <property type="match status" value="1"/>
</dbReference>
<dbReference type="Pfam" id="PF00665">
    <property type="entry name" value="rve"/>
    <property type="match status" value="1"/>
</dbReference>
<evidence type="ECO:0000259" key="7">
    <source>
        <dbReference type="PROSITE" id="PS50994"/>
    </source>
</evidence>
<comment type="similarity">
    <text evidence="2">Belongs to the transposase IS30 family.</text>
</comment>
<evidence type="ECO:0000313" key="8">
    <source>
        <dbReference type="EMBL" id="MDQ1033163.1"/>
    </source>
</evidence>
<dbReference type="RefSeq" id="WP_307530317.1">
    <property type="nucleotide sequence ID" value="NZ_JAUSZI010000002.1"/>
</dbReference>
<dbReference type="InterPro" id="IPR012337">
    <property type="entry name" value="RNaseH-like_sf"/>
</dbReference>
<dbReference type="InterPro" id="IPR051917">
    <property type="entry name" value="Transposase-Integrase"/>
</dbReference>
<dbReference type="InterPro" id="IPR025246">
    <property type="entry name" value="IS30-like_HTH"/>
</dbReference>
<dbReference type="InterPro" id="IPR001598">
    <property type="entry name" value="Transposase_IS30_CS"/>
</dbReference>
<reference evidence="8 9" key="1">
    <citation type="submission" date="2023-07" db="EMBL/GenBank/DDBJ databases">
        <title>Comparative genomics of wheat-associated soil bacteria to identify genetic determinants of phenazine resistance.</title>
        <authorList>
            <person name="Mouncey N."/>
        </authorList>
    </citation>
    <scope>NUCLEOTIDE SEQUENCE [LARGE SCALE GENOMIC DNA]</scope>
    <source>
        <strain evidence="8 9">V2I4</strain>
    </source>
</reference>
<feature type="domain" description="Integrase catalytic" evidence="7">
    <location>
        <begin position="225"/>
        <end position="379"/>
    </location>
</feature>
<gene>
    <name evidence="8" type="ORF">QF035_010745</name>
</gene>
<accession>A0ABU0TBH0</accession>
<dbReference type="NCBIfam" id="NF033563">
    <property type="entry name" value="transpos_IS30"/>
    <property type="match status" value="1"/>
</dbReference>
<keyword evidence="9" id="KW-1185">Reference proteome</keyword>
<dbReference type="InterPro" id="IPR036397">
    <property type="entry name" value="RNaseH_sf"/>
</dbReference>
<evidence type="ECO:0000256" key="4">
    <source>
        <dbReference type="ARBA" id="ARBA00023125"/>
    </source>
</evidence>
<feature type="region of interest" description="Disordered" evidence="6">
    <location>
        <begin position="190"/>
        <end position="210"/>
    </location>
</feature>
<dbReference type="EMBL" id="JAUSZI010000002">
    <property type="protein sequence ID" value="MDQ1033163.1"/>
    <property type="molecule type" value="Genomic_DNA"/>
</dbReference>
<dbReference type="InterPro" id="IPR053392">
    <property type="entry name" value="Transposase_IS30-like"/>
</dbReference>
<comment type="caution">
    <text evidence="8">The sequence shown here is derived from an EMBL/GenBank/DDBJ whole genome shotgun (WGS) entry which is preliminary data.</text>
</comment>
<dbReference type="PROSITE" id="PS01043">
    <property type="entry name" value="TRANSPOSASE_IS30"/>
    <property type="match status" value="1"/>
</dbReference>
<evidence type="ECO:0000256" key="1">
    <source>
        <dbReference type="ARBA" id="ARBA00002190"/>
    </source>
</evidence>
<dbReference type="SUPFAM" id="SSF46689">
    <property type="entry name" value="Homeodomain-like"/>
    <property type="match status" value="1"/>
</dbReference>
<protein>
    <submittedName>
        <fullName evidence="8">IS30 family transposase</fullName>
    </submittedName>
</protein>
<evidence type="ECO:0000313" key="9">
    <source>
        <dbReference type="Proteomes" id="UP001230328"/>
    </source>
</evidence>
<evidence type="ECO:0000256" key="3">
    <source>
        <dbReference type="ARBA" id="ARBA00022578"/>
    </source>
</evidence>
<dbReference type="PANTHER" id="PTHR10948:SF23">
    <property type="entry name" value="TRANSPOSASE INSI FOR INSERTION SEQUENCE ELEMENT IS30A-RELATED"/>
    <property type="match status" value="1"/>
</dbReference>
<dbReference type="SUPFAM" id="SSF53098">
    <property type="entry name" value="Ribonuclease H-like"/>
    <property type="match status" value="1"/>
</dbReference>
<keyword evidence="5" id="KW-0233">DNA recombination</keyword>
<evidence type="ECO:0000256" key="5">
    <source>
        <dbReference type="ARBA" id="ARBA00023172"/>
    </source>
</evidence>
<dbReference type="PROSITE" id="PS50994">
    <property type="entry name" value="INTEGRASE"/>
    <property type="match status" value="1"/>
</dbReference>
<dbReference type="InterPro" id="IPR009057">
    <property type="entry name" value="Homeodomain-like_sf"/>
</dbReference>
<comment type="function">
    <text evidence="1">Required for the transposition of the insertion element.</text>
</comment>
<feature type="compositionally biased region" description="Basic residues" evidence="6">
    <location>
        <begin position="190"/>
        <end position="202"/>
    </location>
</feature>